<sequence length="133" mass="13289">MEHHHQQQQRAQAPPAAAAAGDDAGAAAAPAPAALGLPPRQAEGLAHFKEAIQEVSATPSGPAEGGVGTELQGRDLFVAPSADGRRFDIVERIDLPGPEAISTDLGGGYGAHEGPVTPVGDELPATGAGLPHT</sequence>
<evidence type="ECO:0000256" key="1">
    <source>
        <dbReference type="SAM" id="MobiDB-lite"/>
    </source>
</evidence>
<dbReference type="Proteomes" id="UP000247498">
    <property type="component" value="Unassembled WGS sequence"/>
</dbReference>
<dbReference type="OrthoDB" id="10544804at2759"/>
<name>A0A2V0PAX6_9CHLO</name>
<evidence type="ECO:0000313" key="3">
    <source>
        <dbReference type="Proteomes" id="UP000247498"/>
    </source>
</evidence>
<evidence type="ECO:0000313" key="2">
    <source>
        <dbReference type="EMBL" id="GBF94327.1"/>
    </source>
</evidence>
<comment type="caution">
    <text evidence="2">The sequence shown here is derived from an EMBL/GenBank/DDBJ whole genome shotgun (WGS) entry which is preliminary data.</text>
</comment>
<feature type="region of interest" description="Disordered" evidence="1">
    <location>
        <begin position="1"/>
        <end position="74"/>
    </location>
</feature>
<dbReference type="AlphaFoldDB" id="A0A2V0PAX6"/>
<reference evidence="2 3" key="1">
    <citation type="journal article" date="2018" name="Sci. Rep.">
        <title>Raphidocelis subcapitata (=Pseudokirchneriella subcapitata) provides an insight into genome evolution and environmental adaptations in the Sphaeropleales.</title>
        <authorList>
            <person name="Suzuki S."/>
            <person name="Yamaguchi H."/>
            <person name="Nakajima N."/>
            <person name="Kawachi M."/>
        </authorList>
    </citation>
    <scope>NUCLEOTIDE SEQUENCE [LARGE SCALE GENOMIC DNA]</scope>
    <source>
        <strain evidence="2 3">NIES-35</strain>
    </source>
</reference>
<dbReference type="EMBL" id="BDRX01000050">
    <property type="protein sequence ID" value="GBF94327.1"/>
    <property type="molecule type" value="Genomic_DNA"/>
</dbReference>
<proteinExistence type="predicted"/>
<accession>A0A2V0PAX6</accession>
<feature type="compositionally biased region" description="Low complexity" evidence="1">
    <location>
        <begin position="8"/>
        <end position="42"/>
    </location>
</feature>
<organism evidence="2 3">
    <name type="scientific">Raphidocelis subcapitata</name>
    <dbReference type="NCBI Taxonomy" id="307507"/>
    <lineage>
        <taxon>Eukaryota</taxon>
        <taxon>Viridiplantae</taxon>
        <taxon>Chlorophyta</taxon>
        <taxon>core chlorophytes</taxon>
        <taxon>Chlorophyceae</taxon>
        <taxon>CS clade</taxon>
        <taxon>Sphaeropleales</taxon>
        <taxon>Selenastraceae</taxon>
        <taxon>Raphidocelis</taxon>
    </lineage>
</organism>
<gene>
    <name evidence="2" type="ORF">Rsub_06949</name>
</gene>
<dbReference type="InParanoid" id="A0A2V0PAX6"/>
<keyword evidence="3" id="KW-1185">Reference proteome</keyword>
<protein>
    <submittedName>
        <fullName evidence="2">Uncharacterized protein</fullName>
    </submittedName>
</protein>
<feature type="region of interest" description="Disordered" evidence="1">
    <location>
        <begin position="97"/>
        <end position="133"/>
    </location>
</feature>